<reference evidence="2 3" key="1">
    <citation type="submission" date="2015-05" db="EMBL/GenBank/DDBJ databases">
        <title>Genome sequences of Pluralibacter gergoviae.</title>
        <authorList>
            <person name="Greninger A.L."/>
            <person name="Miller S."/>
        </authorList>
    </citation>
    <scope>NUCLEOTIDE SEQUENCE [LARGE SCALE GENOMIC DNA]</scope>
    <source>
        <strain evidence="2 3">JS81F13</strain>
    </source>
</reference>
<evidence type="ECO:0000259" key="1">
    <source>
        <dbReference type="Pfam" id="PF00149"/>
    </source>
</evidence>
<sequence>MHNRPLVFIGDIHGQHRKLARLLTVLKARVPEASYLFIGDLIDNKVSPDLSQLAVLEQVKALVDAGRARCLMGNHELNAIGWTLRDPGSGAALRPHTANNAKQHGAFLAEVGEGSAEHLKWVAWFRTLPLFADFGDVRAVHACWDARAIAALRPYLTQDNVLQASYWPQAFDPTSVPGGALETLLKGPELRLPDGFSFTDKTGHRRRHIRVRWWRDDAVSYRQLAQVPPAAEESIPDLPLAAELRFPAPPGPVVIGHYTLHGTPQRLAENVICVDYNAAKGDFPLIAWCWRAGDGYFIRSDE</sequence>
<name>A0A0J5L6L2_PLUGE</name>
<organism evidence="2 3">
    <name type="scientific">Pluralibacter gergoviae</name>
    <name type="common">Enterobacter gergoviae</name>
    <dbReference type="NCBI Taxonomy" id="61647"/>
    <lineage>
        <taxon>Bacteria</taxon>
        <taxon>Pseudomonadati</taxon>
        <taxon>Pseudomonadota</taxon>
        <taxon>Gammaproteobacteria</taxon>
        <taxon>Enterobacterales</taxon>
        <taxon>Enterobacteriaceae</taxon>
        <taxon>Pluralibacter</taxon>
    </lineage>
</organism>
<dbReference type="PATRIC" id="fig|61647.15.peg.5513"/>
<dbReference type="InterPro" id="IPR004843">
    <property type="entry name" value="Calcineurin-like_PHP"/>
</dbReference>
<dbReference type="RefSeq" id="WP_048278938.1">
    <property type="nucleotide sequence ID" value="NZ_JAYKLB010000004.1"/>
</dbReference>
<accession>A0A0J5L6L2</accession>
<gene>
    <name evidence="2" type="ORF">ABW06_10655</name>
</gene>
<dbReference type="GO" id="GO:0016791">
    <property type="term" value="F:phosphatase activity"/>
    <property type="evidence" value="ECO:0007669"/>
    <property type="project" value="TreeGrafter"/>
</dbReference>
<comment type="caution">
    <text evidence="2">The sequence shown here is derived from an EMBL/GenBank/DDBJ whole genome shotgun (WGS) entry which is preliminary data.</text>
</comment>
<dbReference type="Proteomes" id="UP000036196">
    <property type="component" value="Unassembled WGS sequence"/>
</dbReference>
<dbReference type="PANTHER" id="PTHR42850:SF7">
    <property type="entry name" value="BIS(5'-NUCLEOSYL)-TETRAPHOSPHATASE PRPE [ASYMMETRICAL]"/>
    <property type="match status" value="1"/>
</dbReference>
<dbReference type="InterPro" id="IPR029052">
    <property type="entry name" value="Metallo-depent_PP-like"/>
</dbReference>
<dbReference type="STRING" id="61647.LG71_12405"/>
<dbReference type="InterPro" id="IPR050126">
    <property type="entry name" value="Ap4A_hydrolase"/>
</dbReference>
<dbReference type="SUPFAM" id="SSF56300">
    <property type="entry name" value="Metallo-dependent phosphatases"/>
    <property type="match status" value="1"/>
</dbReference>
<proteinExistence type="predicted"/>
<dbReference type="eggNOG" id="COG0639">
    <property type="taxonomic scope" value="Bacteria"/>
</dbReference>
<evidence type="ECO:0000313" key="3">
    <source>
        <dbReference type="Proteomes" id="UP000036196"/>
    </source>
</evidence>
<dbReference type="EMBL" id="LDZF01000009">
    <property type="protein sequence ID" value="KMK13904.1"/>
    <property type="molecule type" value="Genomic_DNA"/>
</dbReference>
<dbReference type="PANTHER" id="PTHR42850">
    <property type="entry name" value="METALLOPHOSPHOESTERASE"/>
    <property type="match status" value="1"/>
</dbReference>
<feature type="domain" description="Calcineurin-like phosphoesterase" evidence="1">
    <location>
        <begin position="5"/>
        <end position="132"/>
    </location>
</feature>
<dbReference type="Pfam" id="PF00149">
    <property type="entry name" value="Metallophos"/>
    <property type="match status" value="1"/>
</dbReference>
<dbReference type="GO" id="GO:0005737">
    <property type="term" value="C:cytoplasm"/>
    <property type="evidence" value="ECO:0007669"/>
    <property type="project" value="TreeGrafter"/>
</dbReference>
<keyword evidence="3" id="KW-1185">Reference proteome</keyword>
<dbReference type="Gene3D" id="3.60.21.10">
    <property type="match status" value="1"/>
</dbReference>
<protein>
    <recommendedName>
        <fullName evidence="1">Calcineurin-like phosphoesterase domain-containing protein</fullName>
    </recommendedName>
</protein>
<dbReference type="AlphaFoldDB" id="A0A0J5L6L2"/>
<evidence type="ECO:0000313" key="2">
    <source>
        <dbReference type="EMBL" id="KMK13904.1"/>
    </source>
</evidence>